<dbReference type="InterPro" id="IPR008995">
    <property type="entry name" value="Mo/tungstate-bd_C_term_dom"/>
</dbReference>
<dbReference type="InterPro" id="IPR003593">
    <property type="entry name" value="AAA+_ATPase"/>
</dbReference>
<dbReference type="AlphaFoldDB" id="A0A1D8GEX6"/>
<dbReference type="KEGG" id="gfe:Gferi_07680"/>
<dbReference type="SUPFAM" id="SSF52540">
    <property type="entry name" value="P-loop containing nucleoside triphosphate hydrolases"/>
    <property type="match status" value="1"/>
</dbReference>
<dbReference type="GO" id="GO:0043190">
    <property type="term" value="C:ATP-binding cassette (ABC) transporter complex"/>
    <property type="evidence" value="ECO:0007669"/>
    <property type="project" value="InterPro"/>
</dbReference>
<protein>
    <recommendedName>
        <fullName evidence="4">ABC-type quaternary amine transporter</fullName>
        <ecNumber evidence="4">7.6.2.9</ecNumber>
    </recommendedName>
</protein>
<evidence type="ECO:0000256" key="1">
    <source>
        <dbReference type="ARBA" id="ARBA00022448"/>
    </source>
</evidence>
<dbReference type="Pfam" id="PF00005">
    <property type="entry name" value="ABC_tran"/>
    <property type="match status" value="1"/>
</dbReference>
<dbReference type="EMBL" id="CP017269">
    <property type="protein sequence ID" value="AOT69461.1"/>
    <property type="molecule type" value="Genomic_DNA"/>
</dbReference>
<dbReference type="InterPro" id="IPR013611">
    <property type="entry name" value="Transp-assoc_OB_typ2"/>
</dbReference>
<dbReference type="OrthoDB" id="9802264at2"/>
<dbReference type="Proteomes" id="UP000095743">
    <property type="component" value="Chromosome"/>
</dbReference>
<dbReference type="InterPro" id="IPR017871">
    <property type="entry name" value="ABC_transporter-like_CS"/>
</dbReference>
<evidence type="ECO:0000256" key="4">
    <source>
        <dbReference type="ARBA" id="ARBA00066388"/>
    </source>
</evidence>
<name>A0A1D8GEX6_9FIRM</name>
<dbReference type="InterPro" id="IPR003439">
    <property type="entry name" value="ABC_transporter-like_ATP-bd"/>
</dbReference>
<proteinExistence type="predicted"/>
<reference evidence="6 7" key="1">
    <citation type="submission" date="2016-09" db="EMBL/GenBank/DDBJ databases">
        <title>Genomic analysis reveals versatility of anaerobic energy metabolism of Geosporobacter ferrireducens IRF9 of phylum Firmicutes.</title>
        <authorList>
            <person name="Kim S.-J."/>
        </authorList>
    </citation>
    <scope>NUCLEOTIDE SEQUENCE [LARGE SCALE GENOMIC DNA]</scope>
    <source>
        <strain evidence="6 7">IRF9</strain>
    </source>
</reference>
<dbReference type="RefSeq" id="WP_069975156.1">
    <property type="nucleotide sequence ID" value="NZ_CP017269.1"/>
</dbReference>
<evidence type="ECO:0000259" key="5">
    <source>
        <dbReference type="PROSITE" id="PS50893"/>
    </source>
</evidence>
<dbReference type="EC" id="7.6.2.9" evidence="4"/>
<dbReference type="PROSITE" id="PS50893">
    <property type="entry name" value="ABC_TRANSPORTER_2"/>
    <property type="match status" value="1"/>
</dbReference>
<keyword evidence="7" id="KW-1185">Reference proteome</keyword>
<keyword evidence="2" id="KW-0547">Nucleotide-binding</keyword>
<evidence type="ECO:0000256" key="2">
    <source>
        <dbReference type="ARBA" id="ARBA00022741"/>
    </source>
</evidence>
<dbReference type="PANTHER" id="PTHR42781:SF4">
    <property type="entry name" value="SPERMIDINE_PUTRESCINE IMPORT ATP-BINDING PROTEIN POTA"/>
    <property type="match status" value="1"/>
</dbReference>
<organism evidence="6 7">
    <name type="scientific">Geosporobacter ferrireducens</name>
    <dbReference type="NCBI Taxonomy" id="1424294"/>
    <lineage>
        <taxon>Bacteria</taxon>
        <taxon>Bacillati</taxon>
        <taxon>Bacillota</taxon>
        <taxon>Clostridia</taxon>
        <taxon>Peptostreptococcales</taxon>
        <taxon>Thermotaleaceae</taxon>
        <taxon>Geosporobacter</taxon>
    </lineage>
</organism>
<dbReference type="GO" id="GO:0016887">
    <property type="term" value="F:ATP hydrolysis activity"/>
    <property type="evidence" value="ECO:0007669"/>
    <property type="project" value="InterPro"/>
</dbReference>
<dbReference type="SMART" id="SM00382">
    <property type="entry name" value="AAA"/>
    <property type="match status" value="1"/>
</dbReference>
<keyword evidence="3 6" id="KW-0067">ATP-binding</keyword>
<gene>
    <name evidence="6" type="ORF">Gferi_07680</name>
</gene>
<dbReference type="PROSITE" id="PS00211">
    <property type="entry name" value="ABC_TRANSPORTER_1"/>
    <property type="match status" value="1"/>
</dbReference>
<dbReference type="FunFam" id="3.40.50.300:FF:000425">
    <property type="entry name" value="Probable ABC transporter, ATP-binding subunit"/>
    <property type="match status" value="1"/>
</dbReference>
<dbReference type="Pfam" id="PF08402">
    <property type="entry name" value="TOBE_2"/>
    <property type="match status" value="1"/>
</dbReference>
<keyword evidence="1" id="KW-0813">Transport</keyword>
<accession>A0A1D8GEX6</accession>
<dbReference type="InterPro" id="IPR050093">
    <property type="entry name" value="ABC_SmlMolc_Importer"/>
</dbReference>
<dbReference type="PANTHER" id="PTHR42781">
    <property type="entry name" value="SPERMIDINE/PUTRESCINE IMPORT ATP-BINDING PROTEIN POTA"/>
    <property type="match status" value="1"/>
</dbReference>
<dbReference type="Gene3D" id="3.40.50.300">
    <property type="entry name" value="P-loop containing nucleotide triphosphate hydrolases"/>
    <property type="match status" value="1"/>
</dbReference>
<dbReference type="STRING" id="1424294.Gferi_07680"/>
<dbReference type="GO" id="GO:0015418">
    <property type="term" value="F:ABC-type quaternary ammonium compound transporting activity"/>
    <property type="evidence" value="ECO:0007669"/>
    <property type="project" value="UniProtKB-EC"/>
</dbReference>
<dbReference type="GO" id="GO:0005524">
    <property type="term" value="F:ATP binding"/>
    <property type="evidence" value="ECO:0007669"/>
    <property type="project" value="UniProtKB-KW"/>
</dbReference>
<sequence length="345" mass="39001">MNYIRFENIKKSFAAKRVLDNINISIEQGEFITLLGPSGCGKTTLLRCLAGLEKVDGGKIFLDNRDITYALPKERNLSMIFQQYSLFPTMTVAKNIAFGLKMQRLGQAEIKSRVANALKMVDLVGSENKYPGQLSGGEQQRVALARSIVTKSKVLLLDEPFSAIDAKLRKALQIKIKEIHDQLGMTTVFVTHDQEEALRMSDRIYLMYNGKVEQVGSPMDLYLNPKTTFAASFMGHCNLLSHEAFQQVIAAEHVKEGFYAMRPENIGMTLQESTEHTQNNYYFKGIVKRIIPQGNIIRYTVSVNGNLIDVDTLFEANNQFARNDEVYLSIDKELIIYFDSTKKIS</sequence>
<evidence type="ECO:0000313" key="6">
    <source>
        <dbReference type="EMBL" id="AOT69461.1"/>
    </source>
</evidence>
<dbReference type="SUPFAM" id="SSF50331">
    <property type="entry name" value="MOP-like"/>
    <property type="match status" value="1"/>
</dbReference>
<dbReference type="InterPro" id="IPR027417">
    <property type="entry name" value="P-loop_NTPase"/>
</dbReference>
<evidence type="ECO:0000256" key="3">
    <source>
        <dbReference type="ARBA" id="ARBA00022840"/>
    </source>
</evidence>
<feature type="domain" description="ABC transporter" evidence="5">
    <location>
        <begin position="4"/>
        <end position="234"/>
    </location>
</feature>
<evidence type="ECO:0000313" key="7">
    <source>
        <dbReference type="Proteomes" id="UP000095743"/>
    </source>
</evidence>